<organism evidence="2">
    <name type="scientific">uncultured Nocardioidaceae bacterium</name>
    <dbReference type="NCBI Taxonomy" id="253824"/>
    <lineage>
        <taxon>Bacteria</taxon>
        <taxon>Bacillati</taxon>
        <taxon>Actinomycetota</taxon>
        <taxon>Actinomycetes</taxon>
        <taxon>Propionibacteriales</taxon>
        <taxon>Nocardioidaceae</taxon>
        <taxon>environmental samples</taxon>
    </lineage>
</organism>
<dbReference type="AlphaFoldDB" id="A0A6J4KZZ5"/>
<evidence type="ECO:0000313" key="2">
    <source>
        <dbReference type="EMBL" id="CAA9319076.1"/>
    </source>
</evidence>
<keyword evidence="1" id="KW-1133">Transmembrane helix</keyword>
<dbReference type="EMBL" id="CADCUH010000020">
    <property type="protein sequence ID" value="CAA9319076.1"/>
    <property type="molecule type" value="Genomic_DNA"/>
</dbReference>
<sequence length="49" mass="5411">MGPGPWAMGIFLVLLAVILVGVFAGVWLRDRHRSNGVSEDSSRQRTDRS</sequence>
<protein>
    <submittedName>
        <fullName evidence="2">Uncharacterized protein</fullName>
    </submittedName>
</protein>
<keyword evidence="1" id="KW-0472">Membrane</keyword>
<gene>
    <name evidence="2" type="ORF">AVDCRST_MAG36-293</name>
</gene>
<feature type="transmembrane region" description="Helical" evidence="1">
    <location>
        <begin position="6"/>
        <end position="28"/>
    </location>
</feature>
<accession>A0A6J4KZZ5</accession>
<name>A0A6J4KZZ5_9ACTN</name>
<reference evidence="2" key="1">
    <citation type="submission" date="2020-02" db="EMBL/GenBank/DDBJ databases">
        <authorList>
            <person name="Meier V. D."/>
        </authorList>
    </citation>
    <scope>NUCLEOTIDE SEQUENCE</scope>
    <source>
        <strain evidence="2">AVDCRST_MAG36</strain>
    </source>
</reference>
<keyword evidence="1" id="KW-0812">Transmembrane</keyword>
<evidence type="ECO:0000256" key="1">
    <source>
        <dbReference type="SAM" id="Phobius"/>
    </source>
</evidence>
<proteinExistence type="predicted"/>